<dbReference type="PANTHER" id="PTHR48225:SF7">
    <property type="entry name" value="MEIOSIS-SPECIFIC PROTEIN HOP1"/>
    <property type="match status" value="1"/>
</dbReference>
<dbReference type="Pfam" id="PF02301">
    <property type="entry name" value="HORMA"/>
    <property type="match status" value="1"/>
</dbReference>
<dbReference type="SUPFAM" id="SSF56019">
    <property type="entry name" value="The spindle assembly checkpoint protein mad2"/>
    <property type="match status" value="1"/>
</dbReference>
<dbReference type="GO" id="GO:0007130">
    <property type="term" value="P:synaptonemal complex assembly"/>
    <property type="evidence" value="ECO:0007669"/>
    <property type="project" value="TreeGrafter"/>
</dbReference>
<dbReference type="CDD" id="cd15558">
    <property type="entry name" value="PHD_Hop1p_like"/>
    <property type="match status" value="1"/>
</dbReference>
<keyword evidence="4" id="KW-0539">Nucleus</keyword>
<protein>
    <submittedName>
        <fullName evidence="8">Meiosis specific protein Hop1, putative</fullName>
    </submittedName>
</protein>
<dbReference type="VEuPathDB" id="FungiDB:ACLA_086300"/>
<dbReference type="GO" id="GO:0051598">
    <property type="term" value="P:meiotic recombination checkpoint signaling"/>
    <property type="evidence" value="ECO:0007669"/>
    <property type="project" value="TreeGrafter"/>
</dbReference>
<dbReference type="OrthoDB" id="1928087at2759"/>
<evidence type="ECO:0000256" key="6">
    <source>
        <dbReference type="SAM" id="MobiDB-lite"/>
    </source>
</evidence>
<dbReference type="Gene3D" id="3.30.40.10">
    <property type="entry name" value="Zinc/RING finger domain, C3HC4 (zinc finger)"/>
    <property type="match status" value="1"/>
</dbReference>
<keyword evidence="9" id="KW-1185">Reference proteome</keyword>
<dbReference type="PROSITE" id="PS50815">
    <property type="entry name" value="HORMA"/>
    <property type="match status" value="1"/>
</dbReference>
<evidence type="ECO:0000256" key="1">
    <source>
        <dbReference type="ARBA" id="ARBA00004123"/>
    </source>
</evidence>
<proteinExistence type="predicted"/>
<comment type="subcellular location">
    <subcellularLocation>
        <location evidence="2">Chromosome</location>
    </subcellularLocation>
    <subcellularLocation>
        <location evidence="1">Nucleus</location>
    </subcellularLocation>
</comment>
<dbReference type="InterPro" id="IPR003511">
    <property type="entry name" value="HORMA_dom"/>
</dbReference>
<gene>
    <name evidence="8" type="ORF">ACLA_086300</name>
</gene>
<feature type="compositionally biased region" description="Basic and acidic residues" evidence="6">
    <location>
        <begin position="660"/>
        <end position="670"/>
    </location>
</feature>
<sequence>MARIKFTGPVSTVQLQPAPILQDSVLKNGISVRTEAQTEIENISRSIIQENTLLKQQQSLEFVQIMLHVSLGTLFYLREFLPLPCFDDRDLKEAQRDNNLSYREFINGKQQAETSEALARAPFGTGRRGQPLKIIIRDSNPKANTILDVLENGIFDALRKNVLSAVQFTIILDKDEPENVLESYTFTFKYTGGHGVVNSRLESLSINPVGCVADVKTAQTARVGLEMIVRRLITLSAFLPTLPNKRNLGVHLFYTEDCPPDYEPPGFTGALNDTIKYPLTENWRKETQSCGSMDSGWHSVGLKVTSLKWVGPDPEGSEAVPKVPTDLEYRDVVQRSEDIGLADGGSLEGSQIHESVNPAGEPPQEATQDVTERNRLQTMIPTQGTPSYMDSQLVPTQPINPSVAVDHDSSNIVNSDHKFELSEQKISEIQEHLKSRNGSPGKNQERTIRCQCGWDSEESAMLECAFCHMRQHVACYGFDGPNDPRIPDIHACYQCLLEPKEIQLLCEMNSLVLLRRALKIIIEEGYPSRTSLFTQKLHCNGQTVIQITDILKKQNILQPTPGYKQKGFLRRGLPKFNIPSSDQIQLKIKNEIFNPMTKIGHHYNQKVSGDSQETRQSIKSTELARGNESNFYDKEMSTDADKINAQVSAELANPLAESLEAKNDLKRKQAPEANDDAYDSDDLDRSDTRSSAQRNTFPTQSSEAHELVTTNDISITSQTQVPHSPPESEGTLRRSGRKRRKISNYTRLLDIGAATSEDEPMR</sequence>
<feature type="compositionally biased region" description="Acidic residues" evidence="6">
    <location>
        <begin position="673"/>
        <end position="682"/>
    </location>
</feature>
<evidence type="ECO:0000256" key="2">
    <source>
        <dbReference type="ARBA" id="ARBA00004286"/>
    </source>
</evidence>
<dbReference type="PANTHER" id="PTHR48225">
    <property type="entry name" value="HORMA DOMAIN-CONTAINING PROTEIN 1"/>
    <property type="match status" value="1"/>
</dbReference>
<feature type="domain" description="HORMA" evidence="7">
    <location>
        <begin position="57"/>
        <end position="304"/>
    </location>
</feature>
<name>A1CUE4_ASPCL</name>
<dbReference type="EMBL" id="DS027060">
    <property type="protein sequence ID" value="EAW06931.1"/>
    <property type="molecule type" value="Genomic_DNA"/>
</dbReference>
<dbReference type="OMA" id="HACYQCL"/>
<feature type="region of interest" description="Disordered" evidence="6">
    <location>
        <begin position="660"/>
        <end position="762"/>
    </location>
</feature>
<evidence type="ECO:0000313" key="8">
    <source>
        <dbReference type="EMBL" id="EAW06931.1"/>
    </source>
</evidence>
<dbReference type="InterPro" id="IPR051294">
    <property type="entry name" value="HORMA_MeioticProgression"/>
</dbReference>
<feature type="region of interest" description="Disordered" evidence="6">
    <location>
        <begin position="341"/>
        <end position="369"/>
    </location>
</feature>
<evidence type="ECO:0000256" key="4">
    <source>
        <dbReference type="ARBA" id="ARBA00023242"/>
    </source>
</evidence>
<dbReference type="InterPro" id="IPR036570">
    <property type="entry name" value="HORMA_dom_sf"/>
</dbReference>
<reference evidence="8 9" key="1">
    <citation type="journal article" date="2008" name="PLoS Genet.">
        <title>Genomic islands in the pathogenic filamentous fungus Aspergillus fumigatus.</title>
        <authorList>
            <person name="Fedorova N.D."/>
            <person name="Khaldi N."/>
            <person name="Joardar V.S."/>
            <person name="Maiti R."/>
            <person name="Amedeo P."/>
            <person name="Anderson M.J."/>
            <person name="Crabtree J."/>
            <person name="Silva J.C."/>
            <person name="Badger J.H."/>
            <person name="Albarraq A."/>
            <person name="Angiuoli S."/>
            <person name="Bussey H."/>
            <person name="Bowyer P."/>
            <person name="Cotty P.J."/>
            <person name="Dyer P.S."/>
            <person name="Egan A."/>
            <person name="Galens K."/>
            <person name="Fraser-Liggett C.M."/>
            <person name="Haas B.J."/>
            <person name="Inman J.M."/>
            <person name="Kent R."/>
            <person name="Lemieux S."/>
            <person name="Malavazi I."/>
            <person name="Orvis J."/>
            <person name="Roemer T."/>
            <person name="Ronning C.M."/>
            <person name="Sundaram J.P."/>
            <person name="Sutton G."/>
            <person name="Turner G."/>
            <person name="Venter J.C."/>
            <person name="White O.R."/>
            <person name="Whitty B.R."/>
            <person name="Youngman P."/>
            <person name="Wolfe K.H."/>
            <person name="Goldman G.H."/>
            <person name="Wortman J.R."/>
            <person name="Jiang B."/>
            <person name="Denning D.W."/>
            <person name="Nierman W.C."/>
        </authorList>
    </citation>
    <scope>NUCLEOTIDE SEQUENCE [LARGE SCALE GENOMIC DNA]</scope>
    <source>
        <strain evidence="9">ATCC 1007 / CBS 513.65 / DSM 816 / NCTC 3887 / NRRL 1</strain>
    </source>
</reference>
<dbReference type="InterPro" id="IPR013083">
    <property type="entry name" value="Znf_RING/FYVE/PHD"/>
</dbReference>
<dbReference type="GeneID" id="4700429"/>
<dbReference type="Proteomes" id="UP000006701">
    <property type="component" value="Unassembled WGS sequence"/>
</dbReference>
<dbReference type="KEGG" id="act:ACLA_086300"/>
<dbReference type="RefSeq" id="XP_001268357.1">
    <property type="nucleotide sequence ID" value="XM_001268356.1"/>
</dbReference>
<evidence type="ECO:0000256" key="3">
    <source>
        <dbReference type="ARBA" id="ARBA00022454"/>
    </source>
</evidence>
<dbReference type="GO" id="GO:0005634">
    <property type="term" value="C:nucleus"/>
    <property type="evidence" value="ECO:0007669"/>
    <property type="project" value="UniProtKB-SubCell"/>
</dbReference>
<dbReference type="GO" id="GO:0005694">
    <property type="term" value="C:chromosome"/>
    <property type="evidence" value="ECO:0007669"/>
    <property type="project" value="UniProtKB-SubCell"/>
</dbReference>
<feature type="compositionally biased region" description="Polar residues" evidence="6">
    <location>
        <begin position="693"/>
        <end position="722"/>
    </location>
</feature>
<feature type="compositionally biased region" description="Polar residues" evidence="6">
    <location>
        <begin position="605"/>
        <end position="620"/>
    </location>
</feature>
<dbReference type="Gene3D" id="3.30.900.10">
    <property type="entry name" value="HORMA domain"/>
    <property type="match status" value="1"/>
</dbReference>
<dbReference type="AlphaFoldDB" id="A1CUE4"/>
<evidence type="ECO:0000259" key="7">
    <source>
        <dbReference type="PROSITE" id="PS50815"/>
    </source>
</evidence>
<dbReference type="HOGENOM" id="CLU_019753_0_0_1"/>
<keyword evidence="5" id="KW-0469">Meiosis</keyword>
<dbReference type="eggNOG" id="KOG4652">
    <property type="taxonomic scope" value="Eukaryota"/>
</dbReference>
<dbReference type="InterPro" id="IPR011011">
    <property type="entry name" value="Znf_FYVE_PHD"/>
</dbReference>
<keyword evidence="3" id="KW-0158">Chromosome</keyword>
<dbReference type="SUPFAM" id="SSF57903">
    <property type="entry name" value="FYVE/PHD zinc finger"/>
    <property type="match status" value="1"/>
</dbReference>
<accession>A1CUE4</accession>
<evidence type="ECO:0000313" key="9">
    <source>
        <dbReference type="Proteomes" id="UP000006701"/>
    </source>
</evidence>
<organism evidence="8 9">
    <name type="scientific">Aspergillus clavatus (strain ATCC 1007 / CBS 513.65 / DSM 816 / NCTC 3887 / NRRL 1 / QM 1276 / 107)</name>
    <dbReference type="NCBI Taxonomy" id="344612"/>
    <lineage>
        <taxon>Eukaryota</taxon>
        <taxon>Fungi</taxon>
        <taxon>Dikarya</taxon>
        <taxon>Ascomycota</taxon>
        <taxon>Pezizomycotina</taxon>
        <taxon>Eurotiomycetes</taxon>
        <taxon>Eurotiomycetidae</taxon>
        <taxon>Eurotiales</taxon>
        <taxon>Aspergillaceae</taxon>
        <taxon>Aspergillus</taxon>
        <taxon>Aspergillus subgen. Fumigati</taxon>
    </lineage>
</organism>
<feature type="region of interest" description="Disordered" evidence="6">
    <location>
        <begin position="603"/>
        <end position="633"/>
    </location>
</feature>
<evidence type="ECO:0000256" key="5">
    <source>
        <dbReference type="ARBA" id="ARBA00023254"/>
    </source>
</evidence>
<dbReference type="STRING" id="344612.A1CUE4"/>